<feature type="region of interest" description="Disordered" evidence="1">
    <location>
        <begin position="1"/>
        <end position="87"/>
    </location>
</feature>
<sequence length="87" mass="10528">MEKEIEVRGPSLPIRRLEKEEEDWSKDRFEDEDEPDEASCSSPRMEKEIEVRGPSLPIRRLEKEEEDWSKDRFEDEDEPDEYCTPIR</sequence>
<keyword evidence="3" id="KW-1185">Reference proteome</keyword>
<evidence type="ECO:0000313" key="2">
    <source>
        <dbReference type="EMBL" id="CAK9141171.1"/>
    </source>
</evidence>
<comment type="caution">
    <text evidence="2">The sequence shown here is derived from an EMBL/GenBank/DDBJ whole genome shotgun (WGS) entry which is preliminary data.</text>
</comment>
<accession>A0ABC8R850</accession>
<name>A0ABC8R850_9AQUA</name>
<evidence type="ECO:0000256" key="1">
    <source>
        <dbReference type="SAM" id="MobiDB-lite"/>
    </source>
</evidence>
<dbReference type="Proteomes" id="UP001642360">
    <property type="component" value="Unassembled WGS sequence"/>
</dbReference>
<proteinExistence type="predicted"/>
<evidence type="ECO:0000313" key="3">
    <source>
        <dbReference type="Proteomes" id="UP001642360"/>
    </source>
</evidence>
<feature type="compositionally biased region" description="Basic and acidic residues" evidence="1">
    <location>
        <begin position="59"/>
        <end position="73"/>
    </location>
</feature>
<reference evidence="2 3" key="1">
    <citation type="submission" date="2024-02" db="EMBL/GenBank/DDBJ databases">
        <authorList>
            <person name="Vignale AGUSTIN F."/>
            <person name="Sosa J E."/>
            <person name="Modenutti C."/>
        </authorList>
    </citation>
    <scope>NUCLEOTIDE SEQUENCE [LARGE SCALE GENOMIC DNA]</scope>
</reference>
<organism evidence="2 3">
    <name type="scientific">Ilex paraguariensis</name>
    <name type="common">yerba mate</name>
    <dbReference type="NCBI Taxonomy" id="185542"/>
    <lineage>
        <taxon>Eukaryota</taxon>
        <taxon>Viridiplantae</taxon>
        <taxon>Streptophyta</taxon>
        <taxon>Embryophyta</taxon>
        <taxon>Tracheophyta</taxon>
        <taxon>Spermatophyta</taxon>
        <taxon>Magnoliopsida</taxon>
        <taxon>eudicotyledons</taxon>
        <taxon>Gunneridae</taxon>
        <taxon>Pentapetalae</taxon>
        <taxon>asterids</taxon>
        <taxon>campanulids</taxon>
        <taxon>Aquifoliales</taxon>
        <taxon>Aquifoliaceae</taxon>
        <taxon>Ilex</taxon>
    </lineage>
</organism>
<gene>
    <name evidence="2" type="ORF">ILEXP_LOCUS8701</name>
</gene>
<feature type="compositionally biased region" description="Basic and acidic residues" evidence="1">
    <location>
        <begin position="15"/>
        <end position="29"/>
    </location>
</feature>
<protein>
    <submittedName>
        <fullName evidence="2">Uncharacterized protein</fullName>
    </submittedName>
</protein>
<dbReference type="AlphaFoldDB" id="A0ABC8R850"/>
<dbReference type="EMBL" id="CAUOFW020001103">
    <property type="protein sequence ID" value="CAK9141171.1"/>
    <property type="molecule type" value="Genomic_DNA"/>
</dbReference>